<dbReference type="CDD" id="cd17923">
    <property type="entry name" value="DEXHc_Hrq1-like"/>
    <property type="match status" value="1"/>
</dbReference>
<dbReference type="Pfam" id="PF09369">
    <property type="entry name" value="MZB"/>
    <property type="match status" value="1"/>
</dbReference>
<dbReference type="Pfam" id="PF00271">
    <property type="entry name" value="Helicase_C"/>
    <property type="match status" value="1"/>
</dbReference>
<evidence type="ECO:0000313" key="6">
    <source>
        <dbReference type="Proteomes" id="UP000009226"/>
    </source>
</evidence>
<evidence type="ECO:0000259" key="4">
    <source>
        <dbReference type="PROSITE" id="PS51194"/>
    </source>
</evidence>
<keyword evidence="6" id="KW-1185">Reference proteome</keyword>
<dbReference type="eggNOG" id="COG1205">
    <property type="taxonomic scope" value="Bacteria"/>
</dbReference>
<dbReference type="PANTHER" id="PTHR47957">
    <property type="entry name" value="ATP-DEPENDENT HELICASE HRQ1"/>
    <property type="match status" value="1"/>
</dbReference>
<organism evidence="5 6">
    <name type="scientific">Desulfotomaculum nigrificans (strain DSM 14880 / VKM B-2319 / CO-1-SRB)</name>
    <name type="common">Desulfotomaculum carboxydivorans</name>
    <dbReference type="NCBI Taxonomy" id="868595"/>
    <lineage>
        <taxon>Bacteria</taxon>
        <taxon>Bacillati</taxon>
        <taxon>Bacillota</taxon>
        <taxon>Clostridia</taxon>
        <taxon>Eubacteriales</taxon>
        <taxon>Desulfotomaculaceae</taxon>
        <taxon>Desulfotomaculum</taxon>
    </lineage>
</organism>
<evidence type="ECO:0000256" key="1">
    <source>
        <dbReference type="ARBA" id="ARBA00022741"/>
    </source>
</evidence>
<dbReference type="GO" id="GO:0005524">
    <property type="term" value="F:ATP binding"/>
    <property type="evidence" value="ECO:0007669"/>
    <property type="project" value="UniProtKB-KW"/>
</dbReference>
<keyword evidence="1" id="KW-0547">Nucleotide-binding</keyword>
<dbReference type="InterPro" id="IPR018973">
    <property type="entry name" value="MZB"/>
</dbReference>
<evidence type="ECO:0000313" key="5">
    <source>
        <dbReference type="EMBL" id="AEF95226.1"/>
    </source>
</evidence>
<protein>
    <recommendedName>
        <fullName evidence="7">DEAD/DEAH box helicase domain protein</fullName>
    </recommendedName>
</protein>
<dbReference type="InterPro" id="IPR011545">
    <property type="entry name" value="DEAD/DEAH_box_helicase_dom"/>
</dbReference>
<dbReference type="STRING" id="868595.Desca_2392"/>
<dbReference type="InterPro" id="IPR001650">
    <property type="entry name" value="Helicase_C-like"/>
</dbReference>
<proteinExistence type="predicted"/>
<feature type="domain" description="Helicase ATP-binding" evidence="3">
    <location>
        <begin position="99"/>
        <end position="312"/>
    </location>
</feature>
<dbReference type="CDD" id="cd18785">
    <property type="entry name" value="SF2_C"/>
    <property type="match status" value="1"/>
</dbReference>
<dbReference type="Pfam" id="PF00270">
    <property type="entry name" value="DEAD"/>
    <property type="match status" value="1"/>
</dbReference>
<sequence>MSINPIKATDTISMNYQNYLSTTFKFKDPELQGQLLKILEGKGKFVKGPILEVTPAFQTGASIAQLIDEGLLSKEFMKLKTISLPVHRPLYLHQEKAIRKLSAYGRNIVVSTGTGSGKTETFLIPILNHLFRQAEKGLLGPGVRALLLYPMNALANDQLKRLRLLLANYPEITFGRYTGETEKSYRDAVEKYRKLFKEGPLRNELISREQMWETPPHILLTNYAMLEYLLLRPQDSVFFDGELARHWHFIVIDEAHTYSGAKGIEIAMLLRRLKDRVVGCQEGSLQCIATSATLGGGTESYPQIVNFAKQLFSENFEWVEDDERRQDVVESARLSLVGENNSWGKANHYIYGEWSKIIDNCFPKHEILNKLYESGLNGDIPQSVLDLALTKGRQYGWQAFLYEVLKGDENLILLQRELQEKPRLLLDLPGLLGLQPDQAEVVVNLVNLANLAKINENDRSLLPARYHVFVRAIEGAYLSLKPEKKLFLERYEQITEDGETYKVFESATCRQCGSTYLVGQLEQHDNMQVLKNAAGEYQKVDHFLLLDQELDDSGHNEDEDVEITDEKNKQGKYERYLLCLRCGAIERENILTFPCNCREHYRVPLLHIPVKSDGKVYQCPACGRRSPTGVTRRFIVGTDASASVLATALYQEIVPPKIEVQEKQAPQEIDEWETEEIDDNAKREYIEGPRKLLVFSDSRQDAAFFAPYLNHTYNAILHRHLILKTLIENSETALKNAWRLQDIITPLRQIALQAGFFKRKSIQEQSTEVWKWVMHEFLAINQQISLEGMGLIAFSLVAPEKWVAPKPLREGKWGLSQEEVLTLIKVLLDSLRIKGAVTYPNEVTPQDEFFKPRNRELFFRGNGPVPKKGILSWNSTRFNGRLDYLMRLANKLGTVISEQECRDVLNKIWEKVINPNTSKLWREYFSSQTIKDEGVVYRIRHNLWEVKSPLVNKDMQWYICNKCKNVTIHNVRNTCPTYRCNGTLQPCNPLEVFKNNHYYQLYRNILPIKMQAEEHTAQLSTEAAADLQNKFIYEDINILSCSTTFEMGVDVGELEAVFMRNMPPSAANYIQRAGRAGRRKDSTAYVLTFAQRRSHDLEHYREPWRMVSGQITPPYFTLENKKIVQRHVYATALASFWRLHHDLFGMVEDFFFNANQSGPKLLEDYLVRIRPEKLKESLLRIVPEKLQAEFDVVNWGWVEEFLKPDGVVDQAATEIVNDVEKLEELKHELFSKNKNVDHITRLVRTLKEKDLIGYLSNHNIIPKYGFPVDVVELQIFHHSEEAKRLQLERDLRIALSEYAPSSQIIAGGRLWTSRYIKKLPNREWESFYYTICEQCNSYQSQRAEFATRPTHCNVCGHQLGKNQGTFIIPSFGFIASTENPGRPGEERPQRTYTTRVYFSGQSFGEQENIKFRLGSGLELELTTASRGKLAVINNAGQYRFRVCHNCGYTVLGSETVPSSHKKPWGSPCSGRLKSGYSLGHEFETDILKIYFHGYEDKRKGFWNSLLYALLEGASSAMQIERQDIDGCLYPMPGNPLGSPALIFYDDVPGGAGHVRRIATKENFKKVLRASLHRLQKCECGGSEGNTSCYGCLRHYRNQFCHDELNRGMVIEFLSKIL</sequence>
<evidence type="ECO:0000259" key="3">
    <source>
        <dbReference type="PROSITE" id="PS51192"/>
    </source>
</evidence>
<name>F6B3R7_DESCC</name>
<dbReference type="InterPro" id="IPR027417">
    <property type="entry name" value="P-loop_NTPase"/>
</dbReference>
<dbReference type="GO" id="GO:0003676">
    <property type="term" value="F:nucleic acid binding"/>
    <property type="evidence" value="ECO:0007669"/>
    <property type="project" value="InterPro"/>
</dbReference>
<dbReference type="EMBL" id="CP002736">
    <property type="protein sequence ID" value="AEF95226.1"/>
    <property type="molecule type" value="Genomic_DNA"/>
</dbReference>
<dbReference type="SUPFAM" id="SSF52540">
    <property type="entry name" value="P-loop containing nucleoside triphosphate hydrolases"/>
    <property type="match status" value="2"/>
</dbReference>
<dbReference type="PANTHER" id="PTHR47957:SF3">
    <property type="entry name" value="ATP-DEPENDENT HELICASE HRQ1"/>
    <property type="match status" value="1"/>
</dbReference>
<dbReference type="Proteomes" id="UP000009226">
    <property type="component" value="Chromosome"/>
</dbReference>
<dbReference type="SMART" id="SM00487">
    <property type="entry name" value="DEXDc"/>
    <property type="match status" value="1"/>
</dbReference>
<reference evidence="5 6" key="1">
    <citation type="submission" date="2011-05" db="EMBL/GenBank/DDBJ databases">
        <title>Complete sequence of Desulfotomaculum carboxydivorans CO-1-SRB.</title>
        <authorList>
            <consortium name="US DOE Joint Genome Institute"/>
            <person name="Lucas S."/>
            <person name="Han J."/>
            <person name="Lapidus A."/>
            <person name="Cheng J.-F."/>
            <person name="Goodwin L."/>
            <person name="Pitluck S."/>
            <person name="Peters L."/>
            <person name="Mikhailova N."/>
            <person name="Lu M."/>
            <person name="Han C."/>
            <person name="Tapia R."/>
            <person name="Land M."/>
            <person name="Hauser L."/>
            <person name="Kyrpides N."/>
            <person name="Ivanova N."/>
            <person name="Pagani I."/>
            <person name="Stams A."/>
            <person name="Plugge C."/>
            <person name="Muyzer G."/>
            <person name="Kuever J."/>
            <person name="Parshina S."/>
            <person name="Ivanova A."/>
            <person name="Nazina T."/>
            <person name="Woyke T."/>
        </authorList>
    </citation>
    <scope>NUCLEOTIDE SEQUENCE [LARGE SCALE GENOMIC DNA]</scope>
    <source>
        <strain evidence="6">DSM 14880 / VKM B-2319 / CO-1-SRB</strain>
    </source>
</reference>
<keyword evidence="2" id="KW-0067">ATP-binding</keyword>
<dbReference type="RefSeq" id="WP_013810718.1">
    <property type="nucleotide sequence ID" value="NC_015565.1"/>
</dbReference>
<dbReference type="Gene3D" id="3.40.50.300">
    <property type="entry name" value="P-loop containing nucleotide triphosphate hydrolases"/>
    <property type="match status" value="2"/>
</dbReference>
<dbReference type="KEGG" id="dca:Desca_2392"/>
<feature type="domain" description="Helicase C-terminal" evidence="4">
    <location>
        <begin position="954"/>
        <end position="1124"/>
    </location>
</feature>
<dbReference type="PROSITE" id="PS51192">
    <property type="entry name" value="HELICASE_ATP_BIND_1"/>
    <property type="match status" value="1"/>
</dbReference>
<dbReference type="HOGENOM" id="CLU_001338_2_1_9"/>
<dbReference type="PROSITE" id="PS51194">
    <property type="entry name" value="HELICASE_CTER"/>
    <property type="match status" value="1"/>
</dbReference>
<dbReference type="GO" id="GO:0043138">
    <property type="term" value="F:3'-5' DNA helicase activity"/>
    <property type="evidence" value="ECO:0007669"/>
    <property type="project" value="TreeGrafter"/>
</dbReference>
<dbReference type="eggNOG" id="COG1201">
    <property type="taxonomic scope" value="Bacteria"/>
</dbReference>
<dbReference type="InterPro" id="IPR014001">
    <property type="entry name" value="Helicase_ATP-bd"/>
</dbReference>
<dbReference type="GO" id="GO:0006289">
    <property type="term" value="P:nucleotide-excision repair"/>
    <property type="evidence" value="ECO:0007669"/>
    <property type="project" value="TreeGrafter"/>
</dbReference>
<evidence type="ECO:0000256" key="2">
    <source>
        <dbReference type="ARBA" id="ARBA00022840"/>
    </source>
</evidence>
<evidence type="ECO:0008006" key="7">
    <source>
        <dbReference type="Google" id="ProtNLM"/>
    </source>
</evidence>
<accession>F6B3R7</accession>
<dbReference type="GO" id="GO:0036297">
    <property type="term" value="P:interstrand cross-link repair"/>
    <property type="evidence" value="ECO:0007669"/>
    <property type="project" value="TreeGrafter"/>
</dbReference>
<dbReference type="SMART" id="SM00490">
    <property type="entry name" value="HELICc"/>
    <property type="match status" value="1"/>
</dbReference>
<gene>
    <name evidence="5" type="ordered locus">Desca_2392</name>
</gene>